<name>A0A419VU79_9BACL</name>
<comment type="caution">
    <text evidence="13">The sequence shown here is derived from an EMBL/GenBank/DDBJ whole genome shotgun (WGS) entry which is preliminary data.</text>
</comment>
<keyword evidence="8 11" id="KW-0067">ATP-binding</keyword>
<dbReference type="Pfam" id="PF02223">
    <property type="entry name" value="Thymidylate_kin"/>
    <property type="match status" value="1"/>
</dbReference>
<gene>
    <name evidence="11" type="primary">tmk</name>
    <name evidence="13" type="ORF">ATL39_0045</name>
</gene>
<dbReference type="FunFam" id="3.40.50.300:FF:000225">
    <property type="entry name" value="Thymidylate kinase"/>
    <property type="match status" value="1"/>
</dbReference>
<evidence type="ECO:0000256" key="11">
    <source>
        <dbReference type="HAMAP-Rule" id="MF_00165"/>
    </source>
</evidence>
<comment type="similarity">
    <text evidence="1 11">Belongs to the thymidylate kinase family.</text>
</comment>
<comment type="catalytic activity">
    <reaction evidence="9 11">
        <text>dTMP + ATP = dTDP + ADP</text>
        <dbReference type="Rhea" id="RHEA:13517"/>
        <dbReference type="ChEBI" id="CHEBI:30616"/>
        <dbReference type="ChEBI" id="CHEBI:58369"/>
        <dbReference type="ChEBI" id="CHEBI:63528"/>
        <dbReference type="ChEBI" id="CHEBI:456216"/>
        <dbReference type="EC" id="2.7.4.9"/>
    </reaction>
</comment>
<dbReference type="Gene3D" id="3.40.50.300">
    <property type="entry name" value="P-loop containing nucleotide triphosphate hydrolases"/>
    <property type="match status" value="1"/>
</dbReference>
<dbReference type="InterPro" id="IPR018094">
    <property type="entry name" value="Thymidylate_kinase"/>
</dbReference>
<keyword evidence="4 11" id="KW-0808">Transferase</keyword>
<evidence type="ECO:0000256" key="9">
    <source>
        <dbReference type="ARBA" id="ARBA00048743"/>
    </source>
</evidence>
<evidence type="ECO:0000256" key="7">
    <source>
        <dbReference type="ARBA" id="ARBA00022777"/>
    </source>
</evidence>
<keyword evidence="6 11" id="KW-0547">Nucleotide-binding</keyword>
<keyword evidence="7 11" id="KW-0418">Kinase</keyword>
<dbReference type="GO" id="GO:0004798">
    <property type="term" value="F:dTMP kinase activity"/>
    <property type="evidence" value="ECO:0007669"/>
    <property type="project" value="UniProtKB-UniRule"/>
</dbReference>
<keyword evidence="14" id="KW-1185">Reference proteome</keyword>
<organism evidence="13 14">
    <name type="scientific">Sinobaca qinghaiensis</name>
    <dbReference type="NCBI Taxonomy" id="342944"/>
    <lineage>
        <taxon>Bacteria</taxon>
        <taxon>Bacillati</taxon>
        <taxon>Bacillota</taxon>
        <taxon>Bacilli</taxon>
        <taxon>Bacillales</taxon>
        <taxon>Sporolactobacillaceae</taxon>
        <taxon>Sinobaca</taxon>
    </lineage>
</organism>
<dbReference type="PANTHER" id="PTHR10344">
    <property type="entry name" value="THYMIDYLATE KINASE"/>
    <property type="match status" value="1"/>
</dbReference>
<proteinExistence type="inferred from homology"/>
<dbReference type="RefSeq" id="WP_120191271.1">
    <property type="nucleotide sequence ID" value="NZ_RAPK01000001.1"/>
</dbReference>
<dbReference type="EMBL" id="RAPK01000001">
    <property type="protein sequence ID" value="RKD84176.1"/>
    <property type="molecule type" value="Genomic_DNA"/>
</dbReference>
<evidence type="ECO:0000259" key="12">
    <source>
        <dbReference type="Pfam" id="PF02223"/>
    </source>
</evidence>
<protein>
    <recommendedName>
        <fullName evidence="3 11">Thymidylate kinase</fullName>
        <ecNumber evidence="2 11">2.7.4.9</ecNumber>
    </recommendedName>
    <alternativeName>
        <fullName evidence="11">dTMP kinase</fullName>
    </alternativeName>
</protein>
<dbReference type="CDD" id="cd01672">
    <property type="entry name" value="TMPK"/>
    <property type="match status" value="1"/>
</dbReference>
<comment type="function">
    <text evidence="10 11">Phosphorylation of dTMP to form dTDP in both de novo and salvage pathways of dTTP synthesis.</text>
</comment>
<evidence type="ECO:0000313" key="13">
    <source>
        <dbReference type="EMBL" id="RKD84176.1"/>
    </source>
</evidence>
<dbReference type="InterPro" id="IPR018095">
    <property type="entry name" value="Thymidylate_kin_CS"/>
</dbReference>
<dbReference type="SUPFAM" id="SSF52540">
    <property type="entry name" value="P-loop containing nucleoside triphosphate hydrolases"/>
    <property type="match status" value="1"/>
</dbReference>
<evidence type="ECO:0000313" key="14">
    <source>
        <dbReference type="Proteomes" id="UP000285120"/>
    </source>
</evidence>
<dbReference type="Proteomes" id="UP000285120">
    <property type="component" value="Unassembled WGS sequence"/>
</dbReference>
<feature type="binding site" evidence="11">
    <location>
        <begin position="12"/>
        <end position="19"/>
    </location>
    <ligand>
        <name>ATP</name>
        <dbReference type="ChEBI" id="CHEBI:30616"/>
    </ligand>
</feature>
<keyword evidence="5 11" id="KW-0545">Nucleotide biosynthesis</keyword>
<dbReference type="GO" id="GO:0006235">
    <property type="term" value="P:dTTP biosynthetic process"/>
    <property type="evidence" value="ECO:0007669"/>
    <property type="project" value="UniProtKB-UniRule"/>
</dbReference>
<evidence type="ECO:0000256" key="6">
    <source>
        <dbReference type="ARBA" id="ARBA00022741"/>
    </source>
</evidence>
<evidence type="ECO:0000256" key="1">
    <source>
        <dbReference type="ARBA" id="ARBA00009776"/>
    </source>
</evidence>
<dbReference type="PANTHER" id="PTHR10344:SF4">
    <property type="entry name" value="UMP-CMP KINASE 2, MITOCHONDRIAL"/>
    <property type="match status" value="1"/>
</dbReference>
<dbReference type="GO" id="GO:0006233">
    <property type="term" value="P:dTDP biosynthetic process"/>
    <property type="evidence" value="ECO:0007669"/>
    <property type="project" value="InterPro"/>
</dbReference>
<dbReference type="AlphaFoldDB" id="A0A419VU79"/>
<evidence type="ECO:0000256" key="5">
    <source>
        <dbReference type="ARBA" id="ARBA00022727"/>
    </source>
</evidence>
<evidence type="ECO:0000256" key="8">
    <source>
        <dbReference type="ARBA" id="ARBA00022840"/>
    </source>
</evidence>
<dbReference type="NCBIfam" id="TIGR00041">
    <property type="entry name" value="DTMP_kinase"/>
    <property type="match status" value="1"/>
</dbReference>
<dbReference type="GO" id="GO:0005829">
    <property type="term" value="C:cytosol"/>
    <property type="evidence" value="ECO:0007669"/>
    <property type="project" value="TreeGrafter"/>
</dbReference>
<reference evidence="13 14" key="1">
    <citation type="submission" date="2018-09" db="EMBL/GenBank/DDBJ databases">
        <title>Genomic Encyclopedia of Archaeal and Bacterial Type Strains, Phase II (KMG-II): from individual species to whole genera.</title>
        <authorList>
            <person name="Goeker M."/>
        </authorList>
    </citation>
    <scope>NUCLEOTIDE SEQUENCE [LARGE SCALE GENOMIC DNA]</scope>
    <source>
        <strain evidence="13 14">DSM 17008</strain>
    </source>
</reference>
<dbReference type="HAMAP" id="MF_00165">
    <property type="entry name" value="Thymidylate_kinase"/>
    <property type="match status" value="1"/>
</dbReference>
<evidence type="ECO:0000256" key="4">
    <source>
        <dbReference type="ARBA" id="ARBA00022679"/>
    </source>
</evidence>
<accession>A0A419VU79</accession>
<dbReference type="GO" id="GO:0005524">
    <property type="term" value="F:ATP binding"/>
    <property type="evidence" value="ECO:0007669"/>
    <property type="project" value="UniProtKB-UniRule"/>
</dbReference>
<dbReference type="PROSITE" id="PS01331">
    <property type="entry name" value="THYMIDYLATE_KINASE"/>
    <property type="match status" value="1"/>
</dbReference>
<dbReference type="InterPro" id="IPR027417">
    <property type="entry name" value="P-loop_NTPase"/>
</dbReference>
<evidence type="ECO:0000256" key="2">
    <source>
        <dbReference type="ARBA" id="ARBA00012980"/>
    </source>
</evidence>
<evidence type="ECO:0000256" key="3">
    <source>
        <dbReference type="ARBA" id="ARBA00017144"/>
    </source>
</evidence>
<evidence type="ECO:0000256" key="10">
    <source>
        <dbReference type="ARBA" id="ARBA00057735"/>
    </source>
</evidence>
<feature type="domain" description="Thymidylate kinase-like" evidence="12">
    <location>
        <begin position="10"/>
        <end position="199"/>
    </location>
</feature>
<dbReference type="EC" id="2.7.4.9" evidence="2 11"/>
<dbReference type="InterPro" id="IPR039430">
    <property type="entry name" value="Thymidylate_kin-like_dom"/>
</dbReference>
<dbReference type="OrthoDB" id="9774907at2"/>
<dbReference type="GO" id="GO:0006227">
    <property type="term" value="P:dUDP biosynthetic process"/>
    <property type="evidence" value="ECO:0007669"/>
    <property type="project" value="TreeGrafter"/>
</dbReference>
<sequence>MTYKGRFITLEGGEGSGKTTAMHELEQFLKQAGKDVVVTREPGGIAIAEKIRAVILDPGHQEMDARTEALLYAAARRQHLVEKVLPALQQGSIVLCDRFVDSSLAYQGAARGLGIDAVYRINAFAIEDCMPDLTLFFDISPENGMARILQNQDREFNRLDGEAMSFHHSVYHAYHQLMERFPDRIVRVNADQPREEVIEEAVQIIQARLFDQA</sequence>